<name>A0A0F9N5S9_9ZZZZ</name>
<organism evidence="1">
    <name type="scientific">marine sediment metagenome</name>
    <dbReference type="NCBI Taxonomy" id="412755"/>
    <lineage>
        <taxon>unclassified sequences</taxon>
        <taxon>metagenomes</taxon>
        <taxon>ecological metagenomes</taxon>
    </lineage>
</organism>
<gene>
    <name evidence="1" type="ORF">LCGC14_1069340</name>
</gene>
<proteinExistence type="predicted"/>
<dbReference type="AlphaFoldDB" id="A0A0F9N5S9"/>
<dbReference type="EMBL" id="LAZR01004594">
    <property type="protein sequence ID" value="KKN07222.1"/>
    <property type="molecule type" value="Genomic_DNA"/>
</dbReference>
<evidence type="ECO:0000313" key="1">
    <source>
        <dbReference type="EMBL" id="KKN07222.1"/>
    </source>
</evidence>
<sequence>MDGLYRLGDDEVKELLEAVEGLTYFIAQANTSHGLTAKVDALIKSGGWHSTGRSYISPKSGYFYQTMIGESQSGEPDHE</sequence>
<accession>A0A0F9N5S9</accession>
<reference evidence="1" key="1">
    <citation type="journal article" date="2015" name="Nature">
        <title>Complex archaea that bridge the gap between prokaryotes and eukaryotes.</title>
        <authorList>
            <person name="Spang A."/>
            <person name="Saw J.H."/>
            <person name="Jorgensen S.L."/>
            <person name="Zaremba-Niedzwiedzka K."/>
            <person name="Martijn J."/>
            <person name="Lind A.E."/>
            <person name="van Eijk R."/>
            <person name="Schleper C."/>
            <person name="Guy L."/>
            <person name="Ettema T.J."/>
        </authorList>
    </citation>
    <scope>NUCLEOTIDE SEQUENCE</scope>
</reference>
<protein>
    <submittedName>
        <fullName evidence="1">Uncharacterized protein</fullName>
    </submittedName>
</protein>
<comment type="caution">
    <text evidence="1">The sequence shown here is derived from an EMBL/GenBank/DDBJ whole genome shotgun (WGS) entry which is preliminary data.</text>
</comment>